<dbReference type="PROSITE" id="PS51186">
    <property type="entry name" value="GNAT"/>
    <property type="match status" value="1"/>
</dbReference>
<keyword evidence="2" id="KW-0808">Transferase</keyword>
<dbReference type="GO" id="GO:0016747">
    <property type="term" value="F:acyltransferase activity, transferring groups other than amino-acyl groups"/>
    <property type="evidence" value="ECO:0007669"/>
    <property type="project" value="InterPro"/>
</dbReference>
<dbReference type="InterPro" id="IPR016181">
    <property type="entry name" value="Acyl_CoA_acyltransferase"/>
</dbReference>
<gene>
    <name evidence="2" type="ORF">CLV43_109105</name>
</gene>
<proteinExistence type="predicted"/>
<reference evidence="2 3" key="1">
    <citation type="submission" date="2018-03" db="EMBL/GenBank/DDBJ databases">
        <title>Genomic Encyclopedia of Archaeal and Bacterial Type Strains, Phase II (KMG-II): from individual species to whole genera.</title>
        <authorList>
            <person name="Goeker M."/>
        </authorList>
    </citation>
    <scope>NUCLEOTIDE SEQUENCE [LARGE SCALE GENOMIC DNA]</scope>
    <source>
        <strain evidence="2 3">DSM 44720</strain>
    </source>
</reference>
<dbReference type="InterPro" id="IPR000182">
    <property type="entry name" value="GNAT_dom"/>
</dbReference>
<dbReference type="RefSeq" id="WP_106190826.1">
    <property type="nucleotide sequence ID" value="NZ_PVTF01000009.1"/>
</dbReference>
<keyword evidence="3" id="KW-1185">Reference proteome</keyword>
<evidence type="ECO:0000313" key="3">
    <source>
        <dbReference type="Proteomes" id="UP000239494"/>
    </source>
</evidence>
<sequence>MKLVDAGELAPEVLERARAIYEAGFPPHLRSSFDNLLRDHTAVLVDGEPIAVAVLRPLADTGWVFLRYFVAGSRGQGVGTLLWQHVTRAMGEAGHTRMVYDVEDPAERSVDPDEVSVRKRRIGFYLRQGARLLPVREFVPPQGEVVQPMLLMAVDLGGGPTAPIVDADLRAVVEAVYEHRYGLVADDPVVWRTIEVSGLA</sequence>
<feature type="domain" description="N-acetyltransferase" evidence="1">
    <location>
        <begin position="4"/>
        <end position="157"/>
    </location>
</feature>
<evidence type="ECO:0000259" key="1">
    <source>
        <dbReference type="PROSITE" id="PS51186"/>
    </source>
</evidence>
<comment type="caution">
    <text evidence="2">The sequence shown here is derived from an EMBL/GenBank/DDBJ whole genome shotgun (WGS) entry which is preliminary data.</text>
</comment>
<dbReference type="EMBL" id="PVTF01000009">
    <property type="protein sequence ID" value="PRY37885.1"/>
    <property type="molecule type" value="Genomic_DNA"/>
</dbReference>
<dbReference type="Pfam" id="PF00583">
    <property type="entry name" value="Acetyltransf_1"/>
    <property type="match status" value="1"/>
</dbReference>
<name>A0A2T0SWU8_9PSEU</name>
<protein>
    <submittedName>
        <fullName evidence="2">Acetyltransferase (GNAT) family protein</fullName>
    </submittedName>
</protein>
<dbReference type="Gene3D" id="3.40.630.30">
    <property type="match status" value="1"/>
</dbReference>
<dbReference type="AlphaFoldDB" id="A0A2T0SWU8"/>
<organism evidence="2 3">
    <name type="scientific">Umezawaea tangerina</name>
    <dbReference type="NCBI Taxonomy" id="84725"/>
    <lineage>
        <taxon>Bacteria</taxon>
        <taxon>Bacillati</taxon>
        <taxon>Actinomycetota</taxon>
        <taxon>Actinomycetes</taxon>
        <taxon>Pseudonocardiales</taxon>
        <taxon>Pseudonocardiaceae</taxon>
        <taxon>Umezawaea</taxon>
    </lineage>
</organism>
<evidence type="ECO:0000313" key="2">
    <source>
        <dbReference type="EMBL" id="PRY37885.1"/>
    </source>
</evidence>
<dbReference type="CDD" id="cd04301">
    <property type="entry name" value="NAT_SF"/>
    <property type="match status" value="1"/>
</dbReference>
<dbReference type="SUPFAM" id="SSF55729">
    <property type="entry name" value="Acyl-CoA N-acyltransferases (Nat)"/>
    <property type="match status" value="1"/>
</dbReference>
<dbReference type="OrthoDB" id="3778501at2"/>
<dbReference type="Proteomes" id="UP000239494">
    <property type="component" value="Unassembled WGS sequence"/>
</dbReference>
<accession>A0A2T0SWU8</accession>